<feature type="domain" description="Rit1 N-terminal" evidence="4">
    <location>
        <begin position="498"/>
        <end position="601"/>
    </location>
</feature>
<comment type="caution">
    <text evidence="5">The sequence shown here is derived from an EMBL/GenBank/DDBJ whole genome shotgun (WGS) entry which is preliminary data.</text>
</comment>
<dbReference type="Pfam" id="PF17184">
    <property type="entry name" value="Rit1_C"/>
    <property type="match status" value="2"/>
</dbReference>
<dbReference type="GO" id="GO:0005737">
    <property type="term" value="C:cytoplasm"/>
    <property type="evidence" value="ECO:0007669"/>
    <property type="project" value="TreeGrafter"/>
</dbReference>
<gene>
    <name evidence="5" type="ORF">CFAM422_000191</name>
</gene>
<dbReference type="GO" id="GO:0019988">
    <property type="term" value="P:charged-tRNA amino acid modification"/>
    <property type="evidence" value="ECO:0007669"/>
    <property type="project" value="InterPro"/>
</dbReference>
<dbReference type="PANTHER" id="PTHR31811:SF0">
    <property type="entry name" value="TRNA A64-2'-O-RIBOSYLPHOSPHATE TRANSFERASE"/>
    <property type="match status" value="1"/>
</dbReference>
<dbReference type="EMBL" id="QLNT01000001">
    <property type="protein sequence ID" value="KAF3077189.1"/>
    <property type="molecule type" value="Genomic_DNA"/>
</dbReference>
<accession>A0A9P5CIM9</accession>
<evidence type="ECO:0000259" key="4">
    <source>
        <dbReference type="Pfam" id="PF17184"/>
    </source>
</evidence>
<dbReference type="Pfam" id="PF04179">
    <property type="entry name" value="Init_tRNA_PT"/>
    <property type="match status" value="1"/>
</dbReference>
<dbReference type="Proteomes" id="UP000801864">
    <property type="component" value="Unassembled WGS sequence"/>
</dbReference>
<dbReference type="FunFam" id="3.30.360.10:FF:000030">
    <property type="entry name" value="NAD binding Rossmann fold oxidoreductase"/>
    <property type="match status" value="1"/>
</dbReference>
<evidence type="ECO:0000313" key="5">
    <source>
        <dbReference type="EMBL" id="KAF3077189.1"/>
    </source>
</evidence>
<dbReference type="FunFam" id="3.40.50.720:FF:000778">
    <property type="entry name" value="NAD binding Rossmann fold oxidoreductase, putative"/>
    <property type="match status" value="1"/>
</dbReference>
<dbReference type="PANTHER" id="PTHR31811">
    <property type="entry name" value="TRNA A64-2'-O-RIBOSYLPHOSPHATE TRANSFERASE"/>
    <property type="match status" value="1"/>
</dbReference>
<dbReference type="Gene3D" id="3.40.50.720">
    <property type="entry name" value="NAD(P)-binding Rossmann-like Domain"/>
    <property type="match status" value="1"/>
</dbReference>
<dbReference type="Pfam" id="PF01408">
    <property type="entry name" value="GFO_IDH_MocA"/>
    <property type="match status" value="1"/>
</dbReference>
<evidence type="ECO:0000259" key="3">
    <source>
        <dbReference type="Pfam" id="PF04179"/>
    </source>
</evidence>
<dbReference type="SUPFAM" id="SSF51735">
    <property type="entry name" value="NAD(P)-binding Rossmann-fold domains"/>
    <property type="match status" value="1"/>
</dbReference>
<dbReference type="InterPro" id="IPR033421">
    <property type="entry name" value="Rit1_DUSP-like"/>
</dbReference>
<name>A0A9P5CIM9_9HYPO</name>
<reference evidence="5 6" key="1">
    <citation type="submission" date="2018-06" db="EMBL/GenBank/DDBJ databases">
        <title>Genome analysis of cellulolytic fungus Trichoderma lentiforme CFAM-422.</title>
        <authorList>
            <person name="Steindorff A.S."/>
            <person name="Formighieri E.F."/>
            <person name="Midorikawa G.E.O."/>
            <person name="Tamietti M.S."/>
            <person name="Ramos E.Z."/>
            <person name="Silva A.S."/>
            <person name="Bon E.P.S."/>
            <person name="Mendes T.D."/>
            <person name="Damaso M.C.T."/>
            <person name="Favaro L.C.L."/>
        </authorList>
    </citation>
    <scope>NUCLEOTIDE SEQUENCE [LARGE SCALE GENOMIC DNA]</scope>
    <source>
        <strain evidence="5 6">CFAM-422</strain>
    </source>
</reference>
<organism evidence="5 6">
    <name type="scientific">Trichoderma lentiforme</name>
    <dbReference type="NCBI Taxonomy" id="1567552"/>
    <lineage>
        <taxon>Eukaryota</taxon>
        <taxon>Fungi</taxon>
        <taxon>Dikarya</taxon>
        <taxon>Ascomycota</taxon>
        <taxon>Pezizomycotina</taxon>
        <taxon>Sordariomycetes</taxon>
        <taxon>Hypocreomycetidae</taxon>
        <taxon>Hypocreales</taxon>
        <taxon>Hypocreaceae</taxon>
        <taxon>Trichoderma</taxon>
    </lineage>
</organism>
<feature type="region of interest" description="Disordered" evidence="1">
    <location>
        <begin position="839"/>
        <end position="893"/>
    </location>
</feature>
<dbReference type="InterPro" id="IPR007306">
    <property type="entry name" value="Rit1"/>
</dbReference>
<sequence>MIFFLFESLKSRCCSILLLFSLHLHNPSRHRSVSLFSPSHKNTPPPSRISRHFEDTLLTMATPLNVLMIGTGEYTTGFVGGGASGSDKKVGVVGLTLFDLRRRGKVGQLGMVGVNGTKFPAIREHLNKNITQVYNNLDTSFDSFPANDKVDADAYKAAIDQLKPGDAITIFTPDPTHFPIALYAIERGIHVLITKPAVKLLEHHLELAKKAAEKGVYVFIEHHKRFDPAYSDARFKAQTLGDWNYFYSYMSQPKSQLETFKSWAGKESDISYYLNSHHVDICDSMVQQRGYLPTKVSATSSKGVATSLGCVDETEDTISLLVTWERKDEPNKRAIAVYTSSWTAPQRAGIHTNQYFHYLAKEGEIRVDQAHRGYDVADDRAGQLQWFNPFYMRYAPDEDGNFNGQTGYGYISIEKFVDGCRAVNEGRATPADLDAKGLPTLNNTIATTAILEAGRRSIDEGREIKIVVENGQWKLVHKMSSDDIFSNQPSISSLLTQLRRSTLTPHNRLKSIHADAAFVAQVASSFPTYSSDSTFSPEKCKRKKRPLVANERCGSWYIPPDSKDGSAYFKSTDGHERAWKFSTRRLNLHLIDMIEENDGYVAFSFQLLRWLWFTSHSNIHIKKNHHCRLYSPRQTQVLPSPPEKSPISLIIKVIHHTNSSNPGMPDALSTTIPIWCTVLNMALLPDNPLSSNLFLPPYLPASTHSQITALIPTFLSSLKELNLTFPKSLTKPLRPLWITQDSSLPPPPDSDDDEDEEQDQNQGVIFQEYRPVICCTASRRVVGSEVDEGGYIQGAGDDTENWALGLTPDVFWANTTTFLSAAEADVPDLIIKLVEEAKTQRQSAPSGDANPATLPRKQLTPHLSVRAISPLDLSSPTPSPSQQQQQQQQQQQPSECLILLTETPTPKETWLLSPTLLRVGLGKHKTASRNLRLALTEICSFATRFLQNHQHTNETDAASNAEPPQIVVACDSGRDLSVGVALALSCYLFDDEGRFRVPDDKVAFTKTLVKMRLGTIMTVYPEANPSRSTLQSVNSFLMDWRN</sequence>
<dbReference type="AlphaFoldDB" id="A0A9P5CIM9"/>
<feature type="compositionally biased region" description="Acidic residues" evidence="1">
    <location>
        <begin position="749"/>
        <end position="759"/>
    </location>
</feature>
<keyword evidence="5" id="KW-0808">Transferase</keyword>
<feature type="region of interest" description="Disordered" evidence="1">
    <location>
        <begin position="737"/>
        <end position="760"/>
    </location>
</feature>
<dbReference type="GO" id="GO:0043399">
    <property type="term" value="F:tRNA adenosine(64)-2'-O-ribosylphosphate transferase activity"/>
    <property type="evidence" value="ECO:0007669"/>
    <property type="project" value="InterPro"/>
</dbReference>
<evidence type="ECO:0000259" key="2">
    <source>
        <dbReference type="Pfam" id="PF01408"/>
    </source>
</evidence>
<dbReference type="InterPro" id="IPR033449">
    <property type="entry name" value="Rit1_N"/>
</dbReference>
<proteinExistence type="predicted"/>
<feature type="domain" description="Gfo/Idh/MocA-like oxidoreductase N-terminal" evidence="2">
    <location>
        <begin position="110"/>
        <end position="222"/>
    </location>
</feature>
<keyword evidence="6" id="KW-1185">Reference proteome</keyword>
<feature type="domain" description="Rit1 DUSP-like" evidence="3">
    <location>
        <begin position="916"/>
        <end position="1037"/>
    </location>
</feature>
<feature type="compositionally biased region" description="Low complexity" evidence="1">
    <location>
        <begin position="874"/>
        <end position="893"/>
    </location>
</feature>
<evidence type="ECO:0000313" key="6">
    <source>
        <dbReference type="Proteomes" id="UP000801864"/>
    </source>
</evidence>
<dbReference type="GO" id="GO:0000166">
    <property type="term" value="F:nucleotide binding"/>
    <property type="evidence" value="ECO:0007669"/>
    <property type="project" value="InterPro"/>
</dbReference>
<dbReference type="Gene3D" id="3.30.360.10">
    <property type="entry name" value="Dihydrodipicolinate Reductase, domain 2"/>
    <property type="match status" value="1"/>
</dbReference>
<feature type="domain" description="Rit1 N-terminal" evidence="4">
    <location>
        <begin position="664"/>
        <end position="835"/>
    </location>
</feature>
<dbReference type="InterPro" id="IPR036291">
    <property type="entry name" value="NAD(P)-bd_dom_sf"/>
</dbReference>
<evidence type="ECO:0000256" key="1">
    <source>
        <dbReference type="SAM" id="MobiDB-lite"/>
    </source>
</evidence>
<protein>
    <submittedName>
        <fullName evidence="5">tRNA A64-2'-O-ribosylphosphate transferase</fullName>
    </submittedName>
</protein>
<dbReference type="InterPro" id="IPR000683">
    <property type="entry name" value="Gfo/Idh/MocA-like_OxRdtase_N"/>
</dbReference>